<dbReference type="EMBL" id="JADEYS010000007">
    <property type="protein sequence ID" value="MBE9397302.1"/>
    <property type="molecule type" value="Genomic_DNA"/>
</dbReference>
<dbReference type="PANTHER" id="PTHR39579:SF1">
    <property type="entry name" value="INNER MEMBRANE PROTEIN YHCB"/>
    <property type="match status" value="1"/>
</dbReference>
<evidence type="ECO:0000256" key="12">
    <source>
        <dbReference type="ARBA" id="ARBA00035727"/>
    </source>
</evidence>
<dbReference type="AlphaFoldDB" id="A0A8J7FMR4"/>
<comment type="caution">
    <text evidence="16">The sequence shown here is derived from an EMBL/GenBank/DDBJ whole genome shotgun (WGS) entry which is preliminary data.</text>
</comment>
<keyword evidence="6" id="KW-0133">Cell shape</keyword>
<dbReference type="Pfam" id="PF06295">
    <property type="entry name" value="ZapG-like"/>
    <property type="match status" value="1"/>
</dbReference>
<feature type="compositionally biased region" description="Basic and acidic residues" evidence="14">
    <location>
        <begin position="171"/>
        <end position="187"/>
    </location>
</feature>
<evidence type="ECO:0000313" key="16">
    <source>
        <dbReference type="EMBL" id="MBE9397302.1"/>
    </source>
</evidence>
<name>A0A8J7FMR4_9GAMM</name>
<evidence type="ECO:0000256" key="10">
    <source>
        <dbReference type="ARBA" id="ARBA00035657"/>
    </source>
</evidence>
<evidence type="ECO:0000256" key="2">
    <source>
        <dbReference type="ARBA" id="ARBA00022475"/>
    </source>
</evidence>
<dbReference type="RefSeq" id="WP_193952858.1">
    <property type="nucleotide sequence ID" value="NZ_JADEYS010000007.1"/>
</dbReference>
<evidence type="ECO:0000256" key="7">
    <source>
        <dbReference type="ARBA" id="ARBA00022989"/>
    </source>
</evidence>
<keyword evidence="3" id="KW-0997">Cell inner membrane</keyword>
<evidence type="ECO:0000256" key="11">
    <source>
        <dbReference type="ARBA" id="ARBA00035703"/>
    </source>
</evidence>
<protein>
    <recommendedName>
        <fullName evidence="11">Z-ring associated protein G</fullName>
    </recommendedName>
    <alternativeName>
        <fullName evidence="12">Cell division protein ZapG</fullName>
    </alternativeName>
</protein>
<feature type="coiled-coil region" evidence="13">
    <location>
        <begin position="35"/>
        <end position="62"/>
    </location>
</feature>
<dbReference type="GO" id="GO:0008360">
    <property type="term" value="P:regulation of cell shape"/>
    <property type="evidence" value="ECO:0007669"/>
    <property type="project" value="UniProtKB-KW"/>
</dbReference>
<sequence>MDASSTVWIIAVVALIVGTLIGYLLGRSGGNDNRQLELIEQLDETQRELAEYKEKVTTHFEETADLVSSLTDSYKAVHLHLAKSSVELCSSDVATRTLEEAAQPRLTAEPEEDVVADATASETSEESDSSMAAPLDYAPKKPDEEGTLSETFGLKEGEKEGEETPADPADFAEKKEENKTEETTKPA</sequence>
<evidence type="ECO:0000256" key="9">
    <source>
        <dbReference type="ARBA" id="ARBA00023306"/>
    </source>
</evidence>
<keyword evidence="8 15" id="KW-0472">Membrane</keyword>
<evidence type="ECO:0000256" key="5">
    <source>
        <dbReference type="ARBA" id="ARBA00022692"/>
    </source>
</evidence>
<evidence type="ECO:0000256" key="8">
    <source>
        <dbReference type="ARBA" id="ARBA00023136"/>
    </source>
</evidence>
<feature type="transmembrane region" description="Helical" evidence="15">
    <location>
        <begin position="6"/>
        <end position="26"/>
    </location>
</feature>
<evidence type="ECO:0000256" key="3">
    <source>
        <dbReference type="ARBA" id="ARBA00022519"/>
    </source>
</evidence>
<comment type="similarity">
    <text evidence="10">Belongs to the ZapG family.</text>
</comment>
<dbReference type="InterPro" id="IPR009386">
    <property type="entry name" value="ZapG-like"/>
</dbReference>
<keyword evidence="9" id="KW-0131">Cell cycle</keyword>
<dbReference type="GO" id="GO:0051301">
    <property type="term" value="P:cell division"/>
    <property type="evidence" value="ECO:0007669"/>
    <property type="project" value="UniProtKB-KW"/>
</dbReference>
<keyword evidence="17" id="KW-1185">Reference proteome</keyword>
<evidence type="ECO:0000256" key="15">
    <source>
        <dbReference type="SAM" id="Phobius"/>
    </source>
</evidence>
<evidence type="ECO:0000256" key="14">
    <source>
        <dbReference type="SAM" id="MobiDB-lite"/>
    </source>
</evidence>
<evidence type="ECO:0000256" key="4">
    <source>
        <dbReference type="ARBA" id="ARBA00022618"/>
    </source>
</evidence>
<proteinExistence type="inferred from homology"/>
<evidence type="ECO:0000256" key="13">
    <source>
        <dbReference type="SAM" id="Coils"/>
    </source>
</evidence>
<reference evidence="16" key="1">
    <citation type="submission" date="2020-10" db="EMBL/GenBank/DDBJ databases">
        <title>Bacterium isolated from coastal waters sediment.</title>
        <authorList>
            <person name="Chen R.-J."/>
            <person name="Lu D.-C."/>
            <person name="Zhu K.-L."/>
            <person name="Du Z.-J."/>
        </authorList>
    </citation>
    <scope>NUCLEOTIDE SEQUENCE</scope>
    <source>
        <strain evidence="16">N1Y112</strain>
    </source>
</reference>
<keyword evidence="2" id="KW-1003">Cell membrane</keyword>
<feature type="region of interest" description="Disordered" evidence="14">
    <location>
        <begin position="101"/>
        <end position="187"/>
    </location>
</feature>
<dbReference type="Proteomes" id="UP000640333">
    <property type="component" value="Unassembled WGS sequence"/>
</dbReference>
<keyword evidence="13" id="KW-0175">Coiled coil</keyword>
<dbReference type="PANTHER" id="PTHR39579">
    <property type="entry name" value="INNER MEMBRANE PROTEIN YHCB"/>
    <property type="match status" value="1"/>
</dbReference>
<comment type="subcellular location">
    <subcellularLocation>
        <location evidence="1">Cell inner membrane</location>
        <topology evidence="1">Single-pass membrane protein</topology>
    </subcellularLocation>
</comment>
<gene>
    <name evidence="16" type="ORF">IOQ59_08520</name>
</gene>
<keyword evidence="7 15" id="KW-1133">Transmembrane helix</keyword>
<evidence type="ECO:0000256" key="1">
    <source>
        <dbReference type="ARBA" id="ARBA00004377"/>
    </source>
</evidence>
<accession>A0A8J7FMR4</accession>
<keyword evidence="5 15" id="KW-0812">Transmembrane</keyword>
<evidence type="ECO:0000313" key="17">
    <source>
        <dbReference type="Proteomes" id="UP000640333"/>
    </source>
</evidence>
<evidence type="ECO:0000256" key="6">
    <source>
        <dbReference type="ARBA" id="ARBA00022960"/>
    </source>
</evidence>
<organism evidence="16 17">
    <name type="scientific">Pontibacterium sinense</name>
    <dbReference type="NCBI Taxonomy" id="2781979"/>
    <lineage>
        <taxon>Bacteria</taxon>
        <taxon>Pseudomonadati</taxon>
        <taxon>Pseudomonadota</taxon>
        <taxon>Gammaproteobacteria</taxon>
        <taxon>Oceanospirillales</taxon>
        <taxon>Oceanospirillaceae</taxon>
        <taxon>Pontibacterium</taxon>
    </lineage>
</organism>
<keyword evidence="4" id="KW-0132">Cell division</keyword>
<dbReference type="GO" id="GO:0005886">
    <property type="term" value="C:plasma membrane"/>
    <property type="evidence" value="ECO:0007669"/>
    <property type="project" value="UniProtKB-SubCell"/>
</dbReference>